<name>A0A1G4H609_PLAVI</name>
<organism evidence="4 5">
    <name type="scientific">Plasmodium vivax</name>
    <name type="common">malaria parasite P. vivax</name>
    <dbReference type="NCBI Taxonomy" id="5855"/>
    <lineage>
        <taxon>Eukaryota</taxon>
        <taxon>Sar</taxon>
        <taxon>Alveolata</taxon>
        <taxon>Apicomplexa</taxon>
        <taxon>Aconoidasida</taxon>
        <taxon>Haemosporida</taxon>
        <taxon>Plasmodiidae</taxon>
        <taxon>Plasmodium</taxon>
        <taxon>Plasmodium (Plasmodium)</taxon>
    </lineage>
</organism>
<accession>A0A1G4H609</accession>
<dbReference type="eggNOG" id="ENOG502S6JQ">
    <property type="taxonomic scope" value="Eukaryota"/>
</dbReference>
<dbReference type="EMBL" id="LT615252">
    <property type="protein sequence ID" value="SCO70272.1"/>
    <property type="molecule type" value="Genomic_DNA"/>
</dbReference>
<feature type="compositionally biased region" description="Basic and acidic residues" evidence="1">
    <location>
        <begin position="189"/>
        <end position="205"/>
    </location>
</feature>
<feature type="domain" description="Tryptophan/threonine-rich plasmodium antigen C-terminal" evidence="3">
    <location>
        <begin position="492"/>
        <end position="707"/>
    </location>
</feature>
<dbReference type="Proteomes" id="UP000196402">
    <property type="component" value="Chromosome 14"/>
</dbReference>
<dbReference type="InterPro" id="IPR022089">
    <property type="entry name" value="Plasmodium-antigen_C"/>
</dbReference>
<dbReference type="VEuPathDB" id="PlasmoDB:PVX_101510"/>
<dbReference type="VEuPathDB" id="PlasmoDB:PVP01_1469800"/>
<evidence type="ECO:0000313" key="4">
    <source>
        <dbReference type="EMBL" id="SCO70272.1"/>
    </source>
</evidence>
<feature type="compositionally biased region" description="Low complexity" evidence="1">
    <location>
        <begin position="305"/>
        <end position="356"/>
    </location>
</feature>
<evidence type="ECO:0000313" key="5">
    <source>
        <dbReference type="Proteomes" id="UP000196402"/>
    </source>
</evidence>
<evidence type="ECO:0000256" key="2">
    <source>
        <dbReference type="SAM" id="Phobius"/>
    </source>
</evidence>
<reference evidence="4 5" key="1">
    <citation type="submission" date="2016-07" db="EMBL/GenBank/DDBJ databases">
        <authorList>
            <consortium name="Pathogen Informatics"/>
        </authorList>
    </citation>
    <scope>NUCLEOTIDE SEQUENCE [LARGE SCALE GENOMIC DNA]</scope>
</reference>
<dbReference type="Pfam" id="PF12319">
    <property type="entry name" value="TryThrA_C"/>
    <property type="match status" value="1"/>
</dbReference>
<keyword evidence="2" id="KW-0812">Transmembrane</keyword>
<sequence length="723" mass="82972">MEQIQDIQKYNAKNVASSLGEVRNSHLLSFVHENFFVACLYITLFVMSSRILLKTYYPPMLQHAKEIYILMKHDLNNGKEEREEFMNKVTGYLRTCRVYILSHLSTILGATIKKLKSTDEGVQNVQGDATQDNLLSACHDDEDYENGDDEADEDVDFEDNEDDGEEHDENENDAMEKGSNDGSLTKLNIDMKGEGSNDSLAKVDLENAPENKPNDSFTKEGEEDMTKEKTDEKFMKDTEDANKQGTADNDVKEDIIEKKNEKDSITNEQVKHGENVTIESETKGQSKSETGEELKREKGGPSKSATGEATKRATGGAAKRATGGAAKRATGGAAKRATGGAAKRTTGGAAKRTTGGVAKSDASGVAKSDASGVAKSDASGVAKSDASGVAKSDASAVAKSDASGEAKRDTTGVPKRVTAGQEKLQTNGQTNDKTYEELMNMTQDTNAGTNNDITKKILNFKNIISKDKENGEKGVNVDESNKELTEEWKVNEWNKWMRQLEEQWHFYFITLETKTIDWMKQKEEEFNTWLTEMENKWMSYNHNLDTEYNTNLYKKYLTWDETDWKTWIKTVGKRLIEEDWVKWINDHECKLNEWFNGDWNQWKSLKNFNWEMNEWKSDEYERWAEWQNGNLTLWLNKKKKKKYLTWKNRIEREKSEWDSWVRAKDDLTLKSKTCKWIKWKNEKRLLFNDWVENFINTWISRKQWNSWVIERRNLLSRRTSSSY</sequence>
<feature type="region of interest" description="Disordered" evidence="1">
    <location>
        <begin position="139"/>
        <end position="428"/>
    </location>
</feature>
<feature type="compositionally biased region" description="Basic and acidic residues" evidence="1">
    <location>
        <begin position="249"/>
        <end position="300"/>
    </location>
</feature>
<feature type="transmembrane region" description="Helical" evidence="2">
    <location>
        <begin position="35"/>
        <end position="53"/>
    </location>
</feature>
<feature type="compositionally biased region" description="Basic and acidic residues" evidence="1">
    <location>
        <begin position="217"/>
        <end position="242"/>
    </location>
</feature>
<gene>
    <name evidence="4" type="ORF">PVT01_140075200</name>
</gene>
<dbReference type="VEuPathDB" id="PlasmoDB:PVW1_140076300"/>
<feature type="compositionally biased region" description="Acidic residues" evidence="1">
    <location>
        <begin position="140"/>
        <end position="173"/>
    </location>
</feature>
<evidence type="ECO:0000259" key="3">
    <source>
        <dbReference type="Pfam" id="PF12319"/>
    </source>
</evidence>
<feature type="compositionally biased region" description="Low complexity" evidence="1">
    <location>
        <begin position="381"/>
        <end position="401"/>
    </location>
</feature>
<dbReference type="VEuPathDB" id="PlasmoDB:PVPAM_140078600"/>
<keyword evidence="2" id="KW-1133">Transmembrane helix</keyword>
<keyword evidence="2" id="KW-0472">Membrane</keyword>
<evidence type="ECO:0000256" key="1">
    <source>
        <dbReference type="SAM" id="MobiDB-lite"/>
    </source>
</evidence>
<protein>
    <submittedName>
        <fullName evidence="4">Tryptophan-rich antigen</fullName>
    </submittedName>
</protein>
<proteinExistence type="predicted"/>
<dbReference type="AlphaFoldDB" id="A0A1G4H609"/>